<dbReference type="SUPFAM" id="SSF46955">
    <property type="entry name" value="Putative DNA-binding domain"/>
    <property type="match status" value="1"/>
</dbReference>
<dbReference type="PROSITE" id="PS00552">
    <property type="entry name" value="HTH_MERR_1"/>
    <property type="match status" value="1"/>
</dbReference>
<accession>A0A8J3IWJ5</accession>
<reference evidence="4" key="1">
    <citation type="submission" date="2020-10" db="EMBL/GenBank/DDBJ databases">
        <title>Taxonomic study of unclassified bacteria belonging to the class Ktedonobacteria.</title>
        <authorList>
            <person name="Yabe S."/>
            <person name="Wang C.M."/>
            <person name="Zheng Y."/>
            <person name="Sakai Y."/>
            <person name="Cavaletti L."/>
            <person name="Monciardini P."/>
            <person name="Donadio S."/>
        </authorList>
    </citation>
    <scope>NUCLEOTIDE SEQUENCE</scope>
    <source>
        <strain evidence="4">ID150040</strain>
    </source>
</reference>
<evidence type="ECO:0000313" key="4">
    <source>
        <dbReference type="EMBL" id="GHO99823.1"/>
    </source>
</evidence>
<dbReference type="PANTHER" id="PTHR30204">
    <property type="entry name" value="REDOX-CYCLING DRUG-SENSING TRANSCRIPTIONAL ACTIVATOR SOXR"/>
    <property type="match status" value="1"/>
</dbReference>
<dbReference type="InterPro" id="IPR009061">
    <property type="entry name" value="DNA-bd_dom_put_sf"/>
</dbReference>
<dbReference type="Pfam" id="PF13411">
    <property type="entry name" value="MerR_1"/>
    <property type="match status" value="1"/>
</dbReference>
<dbReference type="PANTHER" id="PTHR30204:SF97">
    <property type="entry name" value="MERR FAMILY REGULATORY PROTEIN"/>
    <property type="match status" value="1"/>
</dbReference>
<evidence type="ECO:0000259" key="3">
    <source>
        <dbReference type="PROSITE" id="PS50937"/>
    </source>
</evidence>
<gene>
    <name evidence="4" type="ORF">KSF_098710</name>
</gene>
<proteinExistence type="predicted"/>
<dbReference type="GO" id="GO:0003677">
    <property type="term" value="F:DNA binding"/>
    <property type="evidence" value="ECO:0007669"/>
    <property type="project" value="UniProtKB-KW"/>
</dbReference>
<feature type="domain" description="HTH merR-type" evidence="3">
    <location>
        <begin position="1"/>
        <end position="71"/>
    </location>
</feature>
<dbReference type="InterPro" id="IPR011256">
    <property type="entry name" value="Reg_factor_effector_dom_sf"/>
</dbReference>
<evidence type="ECO:0000313" key="5">
    <source>
        <dbReference type="Proteomes" id="UP000597444"/>
    </source>
</evidence>
<protein>
    <submittedName>
        <fullName evidence="4">MerR family transcriptional regulator</fullName>
    </submittedName>
</protein>
<dbReference type="InterPro" id="IPR000551">
    <property type="entry name" value="MerR-type_HTH_dom"/>
</dbReference>
<sequence length="271" mass="30451">MFRIGEFSQIARVSGRLLRYYDEIGLLRPQSIDPETGYRSYSARQLLRLNRILVLKELGLSLENIARLLDQETSAEEIRGLLILRKAQIEQSLQEEVERLRVVEARLQQIDTQGQMQEPDVILKAVLATPFLGLRDVLPGMDAIQRLVRRLVMTVPAKVGCHSLGHLAILIHSPLYDPDAIDVEVGYQLVGKGPQSLELAEEKVLTLRTLPAVETMATLVHVGRVIDSHRGSGVLATWMERHGWQMSGAGRELLIQLPQSQEQDEAVVEMN</sequence>
<dbReference type="PROSITE" id="PS50937">
    <property type="entry name" value="HTH_MERR_2"/>
    <property type="match status" value="1"/>
</dbReference>
<feature type="coiled-coil region" evidence="2">
    <location>
        <begin position="86"/>
        <end position="113"/>
    </location>
</feature>
<dbReference type="SMART" id="SM00422">
    <property type="entry name" value="HTH_MERR"/>
    <property type="match status" value="1"/>
</dbReference>
<dbReference type="RefSeq" id="WP_220210443.1">
    <property type="nucleotide sequence ID" value="NZ_BNJK01000002.1"/>
</dbReference>
<organism evidence="4 5">
    <name type="scientific">Reticulibacter mediterranei</name>
    <dbReference type="NCBI Taxonomy" id="2778369"/>
    <lineage>
        <taxon>Bacteria</taxon>
        <taxon>Bacillati</taxon>
        <taxon>Chloroflexota</taxon>
        <taxon>Ktedonobacteria</taxon>
        <taxon>Ktedonobacterales</taxon>
        <taxon>Reticulibacteraceae</taxon>
        <taxon>Reticulibacter</taxon>
    </lineage>
</organism>
<dbReference type="AlphaFoldDB" id="A0A8J3IWJ5"/>
<evidence type="ECO:0000256" key="1">
    <source>
        <dbReference type="ARBA" id="ARBA00023125"/>
    </source>
</evidence>
<dbReference type="EMBL" id="BNJK01000002">
    <property type="protein sequence ID" value="GHO99823.1"/>
    <property type="molecule type" value="Genomic_DNA"/>
</dbReference>
<dbReference type="Gene3D" id="3.20.80.10">
    <property type="entry name" value="Regulatory factor, effector binding domain"/>
    <property type="match status" value="1"/>
</dbReference>
<dbReference type="InterPro" id="IPR047057">
    <property type="entry name" value="MerR_fam"/>
</dbReference>
<dbReference type="CDD" id="cd01107">
    <property type="entry name" value="HTH_BmrR"/>
    <property type="match status" value="1"/>
</dbReference>
<keyword evidence="5" id="KW-1185">Reference proteome</keyword>
<comment type="caution">
    <text evidence="4">The sequence shown here is derived from an EMBL/GenBank/DDBJ whole genome shotgun (WGS) entry which is preliminary data.</text>
</comment>
<keyword evidence="2" id="KW-0175">Coiled coil</keyword>
<dbReference type="GO" id="GO:0003700">
    <property type="term" value="F:DNA-binding transcription factor activity"/>
    <property type="evidence" value="ECO:0007669"/>
    <property type="project" value="InterPro"/>
</dbReference>
<keyword evidence="1" id="KW-0238">DNA-binding</keyword>
<dbReference type="Proteomes" id="UP000597444">
    <property type="component" value="Unassembled WGS sequence"/>
</dbReference>
<name>A0A8J3IWJ5_9CHLR</name>
<dbReference type="Gene3D" id="1.10.1660.10">
    <property type="match status" value="1"/>
</dbReference>
<evidence type="ECO:0000256" key="2">
    <source>
        <dbReference type="SAM" id="Coils"/>
    </source>
</evidence>